<feature type="transmembrane region" description="Helical" evidence="2">
    <location>
        <begin position="247"/>
        <end position="268"/>
    </location>
</feature>
<feature type="transmembrane region" description="Helical" evidence="2">
    <location>
        <begin position="81"/>
        <end position="101"/>
    </location>
</feature>
<evidence type="ECO:0000313" key="3">
    <source>
        <dbReference type="EMBL" id="MDP1453361.1"/>
    </source>
</evidence>
<dbReference type="AlphaFoldDB" id="A0AA90P700"/>
<protein>
    <submittedName>
        <fullName evidence="3">Permease prefix domain 1-containing protein</fullName>
    </submittedName>
</protein>
<name>A0AA90P700_9BACI</name>
<evidence type="ECO:0000256" key="1">
    <source>
        <dbReference type="SAM" id="Coils"/>
    </source>
</evidence>
<keyword evidence="1" id="KW-0175">Coiled coil</keyword>
<feature type="coiled-coil region" evidence="1">
    <location>
        <begin position="8"/>
        <end position="35"/>
    </location>
</feature>
<evidence type="ECO:0000313" key="4">
    <source>
        <dbReference type="Proteomes" id="UP001178275"/>
    </source>
</evidence>
<keyword evidence="2" id="KW-0812">Transmembrane</keyword>
<organism evidence="3 4">
    <name type="scientific">Peribacillus frigoritolerans</name>
    <dbReference type="NCBI Taxonomy" id="450367"/>
    <lineage>
        <taxon>Bacteria</taxon>
        <taxon>Bacillati</taxon>
        <taxon>Bacillota</taxon>
        <taxon>Bacilli</taxon>
        <taxon>Bacillales</taxon>
        <taxon>Bacillaceae</taxon>
        <taxon>Peribacillus</taxon>
    </lineage>
</organism>
<reference evidence="3" key="1">
    <citation type="submission" date="2023-07" db="EMBL/GenBank/DDBJ databases">
        <title>Murine gut Bacillus species.</title>
        <authorList>
            <person name="Gutman E."/>
            <person name="Hashuel R."/>
            <person name="Litvak Y."/>
        </authorList>
    </citation>
    <scope>NUCLEOTIDE SEQUENCE</scope>
    <source>
        <strain evidence="3">RU293</strain>
    </source>
</reference>
<dbReference type="EMBL" id="JAUUTW010000025">
    <property type="protein sequence ID" value="MDP1453361.1"/>
    <property type="molecule type" value="Genomic_DNA"/>
</dbReference>
<gene>
    <name evidence="3" type="ORF">Q8G36_20565</name>
</gene>
<comment type="caution">
    <text evidence="3">The sequence shown here is derived from an EMBL/GenBank/DDBJ whole genome shotgun (WGS) entry which is preliminary data.</text>
</comment>
<keyword evidence="2" id="KW-0472">Membrane</keyword>
<dbReference type="Proteomes" id="UP001178275">
    <property type="component" value="Unassembled WGS sequence"/>
</dbReference>
<dbReference type="InterPro" id="IPR047928">
    <property type="entry name" value="Perm_prefix_1"/>
</dbReference>
<keyword evidence="2" id="KW-1133">Transmembrane helix</keyword>
<accession>A0AA90P700</accession>
<dbReference type="RefSeq" id="WP_305161669.1">
    <property type="nucleotide sequence ID" value="NZ_JAUUTW010000025.1"/>
</dbReference>
<sequence>MNQLEEYVHSVYRNVDGDKEEIEELKQEMRSHLLEAVYELKENGVSEEEANRIAIENFGDKKHLIKGLSEFFNVQKRFTRYILLFSLVSLVLGATFFVNTFSKINDFQEERNIIMNNVLTIIGDDSVITNSEKEGLHTIFDEHGDHLNYLAVFNVKEQAQVQEWLKEYDIKTKPSNTYPLEYQHATFMIGHQGENLNNKEEIVSSNYDLGTVASANDSWIVQYEYKDTYHNVIEANNSMVLGDYMDIFHLPILFFVVFGVLIIVWRFLKKYHKRYFKGLIN</sequence>
<dbReference type="NCBIfam" id="NF038403">
    <property type="entry name" value="perm_prefix_1"/>
    <property type="match status" value="1"/>
</dbReference>
<proteinExistence type="predicted"/>
<evidence type="ECO:0000256" key="2">
    <source>
        <dbReference type="SAM" id="Phobius"/>
    </source>
</evidence>